<feature type="domain" description="PH" evidence="1">
    <location>
        <begin position="62"/>
        <end position="171"/>
    </location>
</feature>
<dbReference type="SUPFAM" id="SSF50729">
    <property type="entry name" value="PH domain-like"/>
    <property type="match status" value="1"/>
</dbReference>
<organism evidence="2 3">
    <name type="scientific">Acrobeloides nanus</name>
    <dbReference type="NCBI Taxonomy" id="290746"/>
    <lineage>
        <taxon>Eukaryota</taxon>
        <taxon>Metazoa</taxon>
        <taxon>Ecdysozoa</taxon>
        <taxon>Nematoda</taxon>
        <taxon>Chromadorea</taxon>
        <taxon>Rhabditida</taxon>
        <taxon>Tylenchina</taxon>
        <taxon>Cephalobomorpha</taxon>
        <taxon>Cephaloboidea</taxon>
        <taxon>Cephalobidae</taxon>
        <taxon>Acrobeloides</taxon>
    </lineage>
</organism>
<dbReference type="AlphaFoldDB" id="A0A914CUM3"/>
<evidence type="ECO:0000313" key="2">
    <source>
        <dbReference type="Proteomes" id="UP000887540"/>
    </source>
</evidence>
<dbReference type="InterPro" id="IPR001849">
    <property type="entry name" value="PH_domain"/>
</dbReference>
<dbReference type="Gene3D" id="2.30.29.30">
    <property type="entry name" value="Pleckstrin-homology domain (PH domain)/Phosphotyrosine-binding domain (PTB)"/>
    <property type="match status" value="1"/>
</dbReference>
<reference evidence="3" key="1">
    <citation type="submission" date="2022-11" db="UniProtKB">
        <authorList>
            <consortium name="WormBaseParasite"/>
        </authorList>
    </citation>
    <scope>IDENTIFICATION</scope>
</reference>
<dbReference type="InterPro" id="IPR011993">
    <property type="entry name" value="PH-like_dom_sf"/>
</dbReference>
<proteinExistence type="predicted"/>
<evidence type="ECO:0000313" key="3">
    <source>
        <dbReference type="WBParaSite" id="ACRNAN_scaffold14254.g22822.t1"/>
    </source>
</evidence>
<dbReference type="PANTHER" id="PTHR14383">
    <property type="entry name" value="SWAP-70 RECOMBINASE"/>
    <property type="match status" value="1"/>
</dbReference>
<accession>A0A914CUM3</accession>
<dbReference type="Pfam" id="PF00169">
    <property type="entry name" value="PH"/>
    <property type="match status" value="1"/>
</dbReference>
<dbReference type="WBParaSite" id="ACRNAN_scaffold14254.g22822.t1">
    <property type="protein sequence ID" value="ACRNAN_scaffold14254.g22822.t1"/>
    <property type="gene ID" value="ACRNAN_scaffold14254.g22822"/>
</dbReference>
<dbReference type="PANTHER" id="PTHR14383:SF1">
    <property type="entry name" value="PLECKSTRIN HOMOLOGY DOMAIN-CONTAINING FAMILY D MEMBER 1"/>
    <property type="match status" value="1"/>
</dbReference>
<evidence type="ECO:0000259" key="1">
    <source>
        <dbReference type="PROSITE" id="PS50003"/>
    </source>
</evidence>
<dbReference type="Proteomes" id="UP000887540">
    <property type="component" value="Unplaced"/>
</dbReference>
<keyword evidence="2" id="KW-1185">Reference proteome</keyword>
<dbReference type="SMART" id="SM00233">
    <property type="entry name" value="PH"/>
    <property type="match status" value="1"/>
</dbReference>
<protein>
    <submittedName>
        <fullName evidence="3">PH domain-containing protein</fullName>
    </submittedName>
</protein>
<dbReference type="PROSITE" id="PS50003">
    <property type="entry name" value="PH_DOMAIN"/>
    <property type="match status" value="1"/>
</dbReference>
<sequence>MAPSSGSGSISTDTVVSEKKGILRSLSFQFKPFYGTSKRNAVYDSTPDENGNIITELGPLKGVQCYGILQKKCKKKNRPTKWVKRFFVLKECFLLYYMPKKRKQFEKTKAIDLRPRGIIPLIGCSIVSGGDIGKKYCLLIAHAQFDSAVIVSANDNKSQEKWLKALREATK</sequence>
<name>A0A914CUM3_9BILA</name>